<name>A0AAV4RWW3_9ARAC</name>
<evidence type="ECO:0000313" key="1">
    <source>
        <dbReference type="EMBL" id="GIY24333.1"/>
    </source>
</evidence>
<dbReference type="AlphaFoldDB" id="A0AAV4RWW3"/>
<dbReference type="Proteomes" id="UP001054837">
    <property type="component" value="Unassembled WGS sequence"/>
</dbReference>
<reference evidence="1 2" key="1">
    <citation type="submission" date="2021-06" db="EMBL/GenBank/DDBJ databases">
        <title>Caerostris darwini draft genome.</title>
        <authorList>
            <person name="Kono N."/>
            <person name="Arakawa K."/>
        </authorList>
    </citation>
    <scope>NUCLEOTIDE SEQUENCE [LARGE SCALE GENOMIC DNA]</scope>
</reference>
<comment type="caution">
    <text evidence="1">The sequence shown here is derived from an EMBL/GenBank/DDBJ whole genome shotgun (WGS) entry which is preliminary data.</text>
</comment>
<evidence type="ECO:0000313" key="2">
    <source>
        <dbReference type="Proteomes" id="UP001054837"/>
    </source>
</evidence>
<keyword evidence="2" id="KW-1185">Reference proteome</keyword>
<organism evidence="1 2">
    <name type="scientific">Caerostris darwini</name>
    <dbReference type="NCBI Taxonomy" id="1538125"/>
    <lineage>
        <taxon>Eukaryota</taxon>
        <taxon>Metazoa</taxon>
        <taxon>Ecdysozoa</taxon>
        <taxon>Arthropoda</taxon>
        <taxon>Chelicerata</taxon>
        <taxon>Arachnida</taxon>
        <taxon>Araneae</taxon>
        <taxon>Araneomorphae</taxon>
        <taxon>Entelegynae</taxon>
        <taxon>Araneoidea</taxon>
        <taxon>Araneidae</taxon>
        <taxon>Caerostris</taxon>
    </lineage>
</organism>
<accession>A0AAV4RWW3</accession>
<dbReference type="EMBL" id="BPLQ01006665">
    <property type="protein sequence ID" value="GIY24333.1"/>
    <property type="molecule type" value="Genomic_DNA"/>
</dbReference>
<gene>
    <name evidence="1" type="ORF">CDAR_242301</name>
</gene>
<sequence>MNLMQDQLYSSRNRTYFMMPSMLQEHVKRCLFLKNPGTRNLHVDACFERKIGCRLRGKSNKLLCSTMTQSSPNLTEVRHVPFT</sequence>
<proteinExistence type="predicted"/>
<protein>
    <submittedName>
        <fullName evidence="1">Uncharacterized protein</fullName>
    </submittedName>
</protein>